<feature type="transmembrane region" description="Helical" evidence="1">
    <location>
        <begin position="81"/>
        <end position="102"/>
    </location>
</feature>
<feature type="transmembrane region" description="Helical" evidence="1">
    <location>
        <begin position="214"/>
        <end position="234"/>
    </location>
</feature>
<keyword evidence="1" id="KW-0812">Transmembrane</keyword>
<organism evidence="2 3">
    <name type="scientific">Candidatus Gottesmanbacteria bacterium GW2011_GWA1_43_11</name>
    <dbReference type="NCBI Taxonomy" id="1618436"/>
    <lineage>
        <taxon>Bacteria</taxon>
        <taxon>Candidatus Gottesmaniibacteriota</taxon>
    </lineage>
</organism>
<evidence type="ECO:0000313" key="3">
    <source>
        <dbReference type="Proteomes" id="UP000034543"/>
    </source>
</evidence>
<protein>
    <recommendedName>
        <fullName evidence="4">Glycosyltransferase RgtA/B/C/D-like domain-containing protein</fullName>
    </recommendedName>
</protein>
<comment type="caution">
    <text evidence="2">The sequence shown here is derived from an EMBL/GenBank/DDBJ whole genome shotgun (WGS) entry which is preliminary data.</text>
</comment>
<feature type="transmembrane region" description="Helical" evidence="1">
    <location>
        <begin position="146"/>
        <end position="168"/>
    </location>
</feature>
<feature type="transmembrane region" description="Helical" evidence="1">
    <location>
        <begin position="12"/>
        <end position="36"/>
    </location>
</feature>
<feature type="transmembrane region" description="Helical" evidence="1">
    <location>
        <begin position="359"/>
        <end position="377"/>
    </location>
</feature>
<dbReference type="AlphaFoldDB" id="A0A0G1CDM4"/>
<evidence type="ECO:0008006" key="4">
    <source>
        <dbReference type="Google" id="ProtNLM"/>
    </source>
</evidence>
<feature type="transmembrane region" description="Helical" evidence="1">
    <location>
        <begin position="282"/>
        <end position="301"/>
    </location>
</feature>
<sequence>MKRFWPRVYKFFFTCSPYLLLGFLIIVALTIVLRFYNFTEHVIIHFDSTKDALVAIYGASRLQLPISGPFLSIGPMVTGPWYWIQLILSRLIIPTNYAPWLLMATYSSLTVVTMFAIGVLLVNPVFGLIVGFLASVSPPQIFNAVYLLSHTVISFFATLMVLMFLLLVRHPRSRLLYLIWGFIASMMITIHYQTIGLIILPLIFYWYYRPHLKLVKFFFLGAFFPTIPLIIFELNNFWYNTRHFYQYLRYDQFKIFVPSRWLTFIIDFLPESLAYITGFSTAVSRIMMILLVITFCILAIRKKLDKRWWILTLTLIIQLIILRYYRGEKTPGYLQFLHPLIFLFLGVPYLLIKQSKYQSIILLLILATFLIGSHQTISNSLTPHWLTTETFENLAKIYELKPASAYRILSCGNSADPRVGALAIGLYLQNRYASDGLPLAYTSGACSLPKIPSTAKSEAELFPQVLQLTDFSVASAAAIRDAGWQEINAQHTYQSVARWWMDEQPYSIHATAWKVAE</sequence>
<evidence type="ECO:0000256" key="1">
    <source>
        <dbReference type="SAM" id="Phobius"/>
    </source>
</evidence>
<proteinExistence type="predicted"/>
<keyword evidence="1" id="KW-0472">Membrane</keyword>
<dbReference type="EMBL" id="LCFB01000032">
    <property type="protein sequence ID" value="KKS83765.1"/>
    <property type="molecule type" value="Genomic_DNA"/>
</dbReference>
<feature type="transmembrane region" description="Helical" evidence="1">
    <location>
        <begin position="255"/>
        <end position="276"/>
    </location>
</feature>
<feature type="transmembrane region" description="Helical" evidence="1">
    <location>
        <begin position="109"/>
        <end position="134"/>
    </location>
</feature>
<feature type="transmembrane region" description="Helical" evidence="1">
    <location>
        <begin position="332"/>
        <end position="352"/>
    </location>
</feature>
<feature type="transmembrane region" description="Helical" evidence="1">
    <location>
        <begin position="175"/>
        <end position="208"/>
    </location>
</feature>
<keyword evidence="1" id="KW-1133">Transmembrane helix</keyword>
<gene>
    <name evidence="2" type="ORF">UV59_C0032G0013</name>
</gene>
<reference evidence="2 3" key="1">
    <citation type="journal article" date="2015" name="Nature">
        <title>rRNA introns, odd ribosomes, and small enigmatic genomes across a large radiation of phyla.</title>
        <authorList>
            <person name="Brown C.T."/>
            <person name="Hug L.A."/>
            <person name="Thomas B.C."/>
            <person name="Sharon I."/>
            <person name="Castelle C.J."/>
            <person name="Singh A."/>
            <person name="Wilkins M.J."/>
            <person name="Williams K.H."/>
            <person name="Banfield J.F."/>
        </authorList>
    </citation>
    <scope>NUCLEOTIDE SEQUENCE [LARGE SCALE GENOMIC DNA]</scope>
</reference>
<dbReference type="Proteomes" id="UP000034543">
    <property type="component" value="Unassembled WGS sequence"/>
</dbReference>
<name>A0A0G1CDM4_9BACT</name>
<feature type="transmembrane region" description="Helical" evidence="1">
    <location>
        <begin position="308"/>
        <end position="326"/>
    </location>
</feature>
<accession>A0A0G1CDM4</accession>
<evidence type="ECO:0000313" key="2">
    <source>
        <dbReference type="EMBL" id="KKS83765.1"/>
    </source>
</evidence>